<evidence type="ECO:0000313" key="2">
    <source>
        <dbReference type="EMBL" id="GGK76300.1"/>
    </source>
</evidence>
<gene>
    <name evidence="2" type="ORF">GCM10010126_39440</name>
</gene>
<dbReference type="Proteomes" id="UP000627984">
    <property type="component" value="Unassembled WGS sequence"/>
</dbReference>
<protein>
    <submittedName>
        <fullName evidence="2">Uncharacterized protein</fullName>
    </submittedName>
</protein>
<proteinExistence type="predicted"/>
<accession>A0AA37BIK8</accession>
<feature type="region of interest" description="Disordered" evidence="1">
    <location>
        <begin position="1"/>
        <end position="64"/>
    </location>
</feature>
<feature type="compositionally biased region" description="Basic and acidic residues" evidence="1">
    <location>
        <begin position="50"/>
        <end position="64"/>
    </location>
</feature>
<dbReference type="AlphaFoldDB" id="A0AA37BIK8"/>
<name>A0AA37BIK8_9ACTN</name>
<dbReference type="EMBL" id="BMQD01000012">
    <property type="protein sequence ID" value="GGK76300.1"/>
    <property type="molecule type" value="Genomic_DNA"/>
</dbReference>
<comment type="caution">
    <text evidence="2">The sequence shown here is derived from an EMBL/GenBank/DDBJ whole genome shotgun (WGS) entry which is preliminary data.</text>
</comment>
<evidence type="ECO:0000256" key="1">
    <source>
        <dbReference type="SAM" id="MobiDB-lite"/>
    </source>
</evidence>
<sequence length="64" mass="6422">MAISGSGRFAAGSTGPADREDAKAGKAGDPYAPGAIAPGRVNGRGAWGEEAPRPFSHEVARVQS</sequence>
<feature type="compositionally biased region" description="Basic and acidic residues" evidence="1">
    <location>
        <begin position="17"/>
        <end position="26"/>
    </location>
</feature>
<organism evidence="2 3">
    <name type="scientific">Planomonospora parontospora</name>
    <dbReference type="NCBI Taxonomy" id="58119"/>
    <lineage>
        <taxon>Bacteria</taxon>
        <taxon>Bacillati</taxon>
        <taxon>Actinomycetota</taxon>
        <taxon>Actinomycetes</taxon>
        <taxon>Streptosporangiales</taxon>
        <taxon>Streptosporangiaceae</taxon>
        <taxon>Planomonospora</taxon>
    </lineage>
</organism>
<evidence type="ECO:0000313" key="3">
    <source>
        <dbReference type="Proteomes" id="UP000627984"/>
    </source>
</evidence>
<reference evidence="2" key="1">
    <citation type="journal article" date="2014" name="Int. J. Syst. Evol. Microbiol.">
        <title>Complete genome sequence of Corynebacterium casei LMG S-19264T (=DSM 44701T), isolated from a smear-ripened cheese.</title>
        <authorList>
            <consortium name="US DOE Joint Genome Institute (JGI-PGF)"/>
            <person name="Walter F."/>
            <person name="Albersmeier A."/>
            <person name="Kalinowski J."/>
            <person name="Ruckert C."/>
        </authorList>
    </citation>
    <scope>NUCLEOTIDE SEQUENCE</scope>
    <source>
        <strain evidence="2">JCM 3093</strain>
    </source>
</reference>
<reference evidence="2" key="2">
    <citation type="submission" date="2022-09" db="EMBL/GenBank/DDBJ databases">
        <authorList>
            <person name="Sun Q."/>
            <person name="Ohkuma M."/>
        </authorList>
    </citation>
    <scope>NUCLEOTIDE SEQUENCE</scope>
    <source>
        <strain evidence="2">JCM 3093</strain>
    </source>
</reference>